<dbReference type="AlphaFoldDB" id="A0AAW5TM44"/>
<reference evidence="1" key="1">
    <citation type="submission" date="2023-08" db="EMBL/GenBank/DDBJ databases">
        <title>Genomic analyses of the natural microbiome of Caenorhabditis elegans.</title>
        <authorList>
            <person name="Samuel B."/>
        </authorList>
    </citation>
    <scope>NUCLEOTIDE SEQUENCE</scope>
    <source>
        <strain evidence="1">BIGb0220</strain>
    </source>
</reference>
<dbReference type="Proteomes" id="UP001207687">
    <property type="component" value="Unassembled WGS sequence"/>
</dbReference>
<evidence type="ECO:0000313" key="2">
    <source>
        <dbReference type="Proteomes" id="UP001207687"/>
    </source>
</evidence>
<evidence type="ECO:0000313" key="1">
    <source>
        <dbReference type="EMBL" id="MCW2280199.1"/>
    </source>
</evidence>
<proteinExistence type="predicted"/>
<organism evidence="1 2">
    <name type="scientific">Lactococcus lactis</name>
    <dbReference type="NCBI Taxonomy" id="1358"/>
    <lineage>
        <taxon>Bacteria</taxon>
        <taxon>Bacillati</taxon>
        <taxon>Bacillota</taxon>
        <taxon>Bacilli</taxon>
        <taxon>Lactobacillales</taxon>
        <taxon>Streptococcaceae</taxon>
        <taxon>Lactococcus</taxon>
    </lineage>
</organism>
<comment type="caution">
    <text evidence="1">The sequence shown here is derived from an EMBL/GenBank/DDBJ whole genome shotgun (WGS) entry which is preliminary data.</text>
</comment>
<protein>
    <submittedName>
        <fullName evidence="1">Transcriptional regulator of met regulon</fullName>
    </submittedName>
</protein>
<name>A0AAW5TM44_9LACT</name>
<gene>
    <name evidence="1" type="ORF">M2256_000657</name>
</gene>
<accession>A0AAW5TM44</accession>
<sequence length="73" mass="8515">MDEKLKASVHVDVDYLIKVLKLSDDEKTELLDELYHLINSKGMLEQFLEAAQRVLSSEAFDGLMKWFEQNKIN</sequence>
<dbReference type="RefSeq" id="WP_264653769.1">
    <property type="nucleotide sequence ID" value="NZ_JAOQNN010000001.1"/>
</dbReference>
<dbReference type="EMBL" id="JAOQNN010000001">
    <property type="protein sequence ID" value="MCW2280199.1"/>
    <property type="molecule type" value="Genomic_DNA"/>
</dbReference>